<evidence type="ECO:0008006" key="3">
    <source>
        <dbReference type="Google" id="ProtNLM"/>
    </source>
</evidence>
<reference evidence="1 2" key="1">
    <citation type="submission" date="2020-04" db="EMBL/GenBank/DDBJ databases">
        <title>Usitatibacter rugosus gen. nov., sp. nov. and Usitatibacter palustris sp. nov., novel members of Usitatibacteraceae fam. nov. within the order Nitrosomonadales isolated from soil.</title>
        <authorList>
            <person name="Huber K.J."/>
            <person name="Neumann-Schaal M."/>
            <person name="Geppert A."/>
            <person name="Luckner M."/>
            <person name="Wanner G."/>
            <person name="Overmann J."/>
        </authorList>
    </citation>
    <scope>NUCLEOTIDE SEQUENCE [LARGE SCALE GENOMIC DNA]</scope>
    <source>
        <strain evidence="1 2">0125_3</strain>
    </source>
</reference>
<dbReference type="Pfam" id="PF13650">
    <property type="entry name" value="Asp_protease_2"/>
    <property type="match status" value="2"/>
</dbReference>
<protein>
    <recommendedName>
        <fullName evidence="3">Aspartyl protease</fullName>
    </recommendedName>
</protein>
<organism evidence="1 2">
    <name type="scientific">Usitatibacter rugosus</name>
    <dbReference type="NCBI Taxonomy" id="2732067"/>
    <lineage>
        <taxon>Bacteria</taxon>
        <taxon>Pseudomonadati</taxon>
        <taxon>Pseudomonadota</taxon>
        <taxon>Betaproteobacteria</taxon>
        <taxon>Nitrosomonadales</taxon>
        <taxon>Usitatibacteraceae</taxon>
        <taxon>Usitatibacter</taxon>
    </lineage>
</organism>
<dbReference type="AlphaFoldDB" id="A0A6M4GXA2"/>
<name>A0A6M4GXA2_9PROT</name>
<dbReference type="RefSeq" id="WP_171093624.1">
    <property type="nucleotide sequence ID" value="NZ_CP053069.1"/>
</dbReference>
<dbReference type="SUPFAM" id="SSF50630">
    <property type="entry name" value="Acid proteases"/>
    <property type="match status" value="2"/>
</dbReference>
<dbReference type="InterPro" id="IPR021109">
    <property type="entry name" value="Peptidase_aspartic_dom_sf"/>
</dbReference>
<dbReference type="KEGG" id="uru:DSM104443_02979"/>
<gene>
    <name evidence="1" type="ORF">DSM104443_02979</name>
</gene>
<sequence length="406" mass="43106">MDLRRLLFVCLLAGCSATPRVSLEVAPAPAPLARTYAGFWDAALALDYERAESLAATEPEREYARSLRDLAEGRLDSAQGRLTELLADRGAEPRARALLSAVAKESATVPEKAFPSRVDRSFVEALLEARKAERWTYTEPTRSIFDRSTAAPTPAIPIRVNGVGAMLGLDTGAGLTVIGSELAAAAGAKRLGARTGARDVHGEGVLVELAVADLDLGGIRIERHPVLIIDSARLRFRQGGAEISGFEGMLGWNALARLRTTIDNAQQAVTFEKPAGARRASGDLAWIGEPYVRARAPNGLPMRLFLDTGASHSSLSGNIARAMGLGDGERVPSQVMGAGSSRKVDLVVHRDATLFVGGARVAFGEMQSIEPRSTGYAVRDGVLGADALVRGKVVIDPTAHEFLILP</sequence>
<keyword evidence="2" id="KW-1185">Reference proteome</keyword>
<dbReference type="Proteomes" id="UP000501534">
    <property type="component" value="Chromosome"/>
</dbReference>
<dbReference type="Gene3D" id="2.40.70.10">
    <property type="entry name" value="Acid Proteases"/>
    <property type="match status" value="2"/>
</dbReference>
<evidence type="ECO:0000313" key="2">
    <source>
        <dbReference type="Proteomes" id="UP000501534"/>
    </source>
</evidence>
<proteinExistence type="predicted"/>
<evidence type="ECO:0000313" key="1">
    <source>
        <dbReference type="EMBL" id="QJR11896.1"/>
    </source>
</evidence>
<accession>A0A6M4GXA2</accession>
<dbReference type="EMBL" id="CP053069">
    <property type="protein sequence ID" value="QJR11896.1"/>
    <property type="molecule type" value="Genomic_DNA"/>
</dbReference>